<dbReference type="InterPro" id="IPR043682">
    <property type="entry name" value="RqcH_bacterial"/>
</dbReference>
<keyword evidence="4 5" id="KW-0648">Protein biosynthesis</keyword>
<dbReference type="PANTHER" id="PTHR15239">
    <property type="entry name" value="NUCLEAR EXPORT MEDIATOR FACTOR NEMF"/>
    <property type="match status" value="1"/>
</dbReference>
<dbReference type="HAMAP" id="MF_00844_B">
    <property type="entry name" value="RqcH_B"/>
    <property type="match status" value="1"/>
</dbReference>
<protein>
    <recommendedName>
        <fullName evidence="5">Rqc2 homolog RqcH</fullName>
        <shortName evidence="5">RqcH</shortName>
    </recommendedName>
</protein>
<accession>F2NLH6</accession>
<evidence type="ECO:0000259" key="6">
    <source>
        <dbReference type="Pfam" id="PF05670"/>
    </source>
</evidence>
<dbReference type="HOGENOM" id="CLU_022481_2_1_0"/>
<gene>
    <name evidence="5" type="primary">rqcH</name>
    <name evidence="7" type="ordered locus">Marky_1338</name>
</gene>
<dbReference type="PANTHER" id="PTHR15239:SF6">
    <property type="entry name" value="RIBOSOME QUALITY CONTROL COMPLEX SUBUNIT NEMF"/>
    <property type="match status" value="1"/>
</dbReference>
<sequence length="516" mass="58149">MEGLVIHAILRDLTPKLPRRTLGWVFPDEGSAAVWLEGLGNLVLRYRPPHPILTLEPERLEGDPKTPFQRLVATRARGRLVALEQHQLDRVVTLAFEGERGFVDTPPARLVFELTGRNANLILTDPEGRILGVDREVNRQINRYRELRPGLPYTPPPPYTKLDPRTLGPEDLQALLGQPLAQGLVQHVDGIGPNLARELARRAGLTPGTPVAPEHLELIHTALKDLVQDPLKSTHLGEALRQAWEQEKAEALRKPLLAALEKRRRTLEKRLEDYARALERLEDAERYRTWGHLLLAYPDRIPPHANTARLPGFEEGTWVEVPLDPALTPVQNAERYYARAKRLEALAERALELEPRTRAALAALETEIQHVRTAGLEALRERLRRDRAEARSRIGLRYTAPGGFEVWVGRNSKENDLLTRMARSMDVWMHAQGVPGSHVIVRSGGKPVPLEALLFAARLAAYHSKARGERNVPVDYTLKKHVWRPRKAAPGQVLYTQAKTLFVDAALPETLEEPLD</sequence>
<dbReference type="Pfam" id="PF05833">
    <property type="entry name" value="NFACT_N"/>
    <property type="match status" value="2"/>
</dbReference>
<comment type="subunit">
    <text evidence="5">Associates with stalled 50S ribosomal subunits. Binds to RqcP.</text>
</comment>
<keyword evidence="2 5" id="KW-0699">rRNA-binding</keyword>
<feature type="domain" description="NFACT RNA-binding" evidence="6">
    <location>
        <begin position="400"/>
        <end position="486"/>
    </location>
</feature>
<comment type="similarity">
    <text evidence="5">Belongs to the NEMF family.</text>
</comment>
<keyword evidence="3 5" id="KW-0694">RNA-binding</keyword>
<dbReference type="OrthoDB" id="9766163at2"/>
<dbReference type="GO" id="GO:0000049">
    <property type="term" value="F:tRNA binding"/>
    <property type="evidence" value="ECO:0007669"/>
    <property type="project" value="UniProtKB-UniRule"/>
</dbReference>
<feature type="coiled-coil region" evidence="5">
    <location>
        <begin position="257"/>
        <end position="284"/>
    </location>
</feature>
<dbReference type="GO" id="GO:0043023">
    <property type="term" value="F:ribosomal large subunit binding"/>
    <property type="evidence" value="ECO:0007669"/>
    <property type="project" value="UniProtKB-UniRule"/>
</dbReference>
<evidence type="ECO:0000256" key="3">
    <source>
        <dbReference type="ARBA" id="ARBA00022884"/>
    </source>
</evidence>
<dbReference type="GO" id="GO:0019843">
    <property type="term" value="F:rRNA binding"/>
    <property type="evidence" value="ECO:0007669"/>
    <property type="project" value="UniProtKB-UniRule"/>
</dbReference>
<proteinExistence type="inferred from homology"/>
<keyword evidence="8" id="KW-1185">Reference proteome</keyword>
<evidence type="ECO:0000256" key="5">
    <source>
        <dbReference type="HAMAP-Rule" id="MF_00844"/>
    </source>
</evidence>
<dbReference type="InterPro" id="IPR008532">
    <property type="entry name" value="NFACT_RNA-bd"/>
</dbReference>
<organism evidence="7 8">
    <name type="scientific">Marinithermus hydrothermalis (strain DSM 14884 / JCM 11576 / T1)</name>
    <dbReference type="NCBI Taxonomy" id="869210"/>
    <lineage>
        <taxon>Bacteria</taxon>
        <taxon>Thermotogati</taxon>
        <taxon>Deinococcota</taxon>
        <taxon>Deinococci</taxon>
        <taxon>Thermales</taxon>
        <taxon>Thermaceae</taxon>
        <taxon>Marinithermus</taxon>
    </lineage>
</organism>
<dbReference type="KEGG" id="mhd:Marky_1338"/>
<reference evidence="7 8" key="1">
    <citation type="journal article" date="2012" name="Stand. Genomic Sci.">
        <title>Complete genome sequence of the aerobic, heterotroph Marinithermus hydrothermalis type strain (T1(T)) from a deep-sea hydrothermal vent chimney.</title>
        <authorList>
            <person name="Copeland A."/>
            <person name="Gu W."/>
            <person name="Yasawong M."/>
            <person name="Lapidus A."/>
            <person name="Lucas S."/>
            <person name="Deshpande S."/>
            <person name="Pagani I."/>
            <person name="Tapia R."/>
            <person name="Cheng J.F."/>
            <person name="Goodwin L.A."/>
            <person name="Pitluck S."/>
            <person name="Liolios K."/>
            <person name="Ivanova N."/>
            <person name="Mavromatis K."/>
            <person name="Mikhailova N."/>
            <person name="Pati A."/>
            <person name="Chen A."/>
            <person name="Palaniappan K."/>
            <person name="Land M."/>
            <person name="Pan C."/>
            <person name="Brambilla E.M."/>
            <person name="Rohde M."/>
            <person name="Tindall B.J."/>
            <person name="Sikorski J."/>
            <person name="Goker M."/>
            <person name="Detter J.C."/>
            <person name="Bristow J."/>
            <person name="Eisen J.A."/>
            <person name="Markowitz V."/>
            <person name="Hugenholtz P."/>
            <person name="Kyrpides N.C."/>
            <person name="Klenk H.P."/>
            <person name="Woyke T."/>
        </authorList>
    </citation>
    <scope>NUCLEOTIDE SEQUENCE [LARGE SCALE GENOMIC DNA]</scope>
    <source>
        <strain evidence="8">DSM 14884 / JCM 11576 / T1</strain>
    </source>
</reference>
<comment type="function">
    <text evidence="5">Key component of the ribosome quality control system (RQC), a ribosome-associated complex that mediates the extraction of incompletely synthesized nascent chains from stalled ribosomes and their subsequent degradation. RqcH recruits Ala-charged tRNA, and with RqcP directs the elongation of stalled nascent chains on 50S ribosomal subunits, leading to non-templated C-terminal alanine extensions (Ala tail). The Ala tail promotes nascent chain degradation. May add between 1 and at least 8 Ala residues. Binds to stalled 50S ribosomal subunits.</text>
</comment>
<dbReference type="AlphaFoldDB" id="F2NLH6"/>
<dbReference type="Proteomes" id="UP000007030">
    <property type="component" value="Chromosome"/>
</dbReference>
<evidence type="ECO:0000313" key="7">
    <source>
        <dbReference type="EMBL" id="AEB12075.1"/>
    </source>
</evidence>
<dbReference type="GO" id="GO:0072344">
    <property type="term" value="P:rescue of stalled ribosome"/>
    <property type="evidence" value="ECO:0007669"/>
    <property type="project" value="UniProtKB-UniRule"/>
</dbReference>
<name>F2NLH6_MARHT</name>
<dbReference type="GO" id="GO:1990112">
    <property type="term" value="C:RQC complex"/>
    <property type="evidence" value="ECO:0007669"/>
    <property type="project" value="TreeGrafter"/>
</dbReference>
<evidence type="ECO:0000256" key="2">
    <source>
        <dbReference type="ARBA" id="ARBA00022730"/>
    </source>
</evidence>
<evidence type="ECO:0000256" key="4">
    <source>
        <dbReference type="ARBA" id="ARBA00022917"/>
    </source>
</evidence>
<dbReference type="STRING" id="869210.Marky_1338"/>
<dbReference type="Pfam" id="PF05670">
    <property type="entry name" value="NFACT-R_1"/>
    <property type="match status" value="1"/>
</dbReference>
<dbReference type="RefSeq" id="WP_013704122.1">
    <property type="nucleotide sequence ID" value="NC_015387.1"/>
</dbReference>
<dbReference type="eggNOG" id="COG1293">
    <property type="taxonomic scope" value="Bacteria"/>
</dbReference>
<keyword evidence="5" id="KW-0175">Coiled coil</keyword>
<evidence type="ECO:0000313" key="8">
    <source>
        <dbReference type="Proteomes" id="UP000007030"/>
    </source>
</evidence>
<evidence type="ECO:0000256" key="1">
    <source>
        <dbReference type="ARBA" id="ARBA00022555"/>
    </source>
</evidence>
<dbReference type="EMBL" id="CP002630">
    <property type="protein sequence ID" value="AEB12075.1"/>
    <property type="molecule type" value="Genomic_DNA"/>
</dbReference>
<dbReference type="Gene3D" id="2.30.310.10">
    <property type="entry name" value="ibrinogen binding protein from staphylococcus aureus domain"/>
    <property type="match status" value="1"/>
</dbReference>
<feature type="coiled-coil region" evidence="5">
    <location>
        <begin position="333"/>
        <end position="393"/>
    </location>
</feature>
<dbReference type="InterPro" id="IPR051608">
    <property type="entry name" value="RQC_Subunit_NEMF"/>
</dbReference>
<keyword evidence="1 5" id="KW-0820">tRNA-binding</keyword>